<dbReference type="PROSITE" id="PS51900">
    <property type="entry name" value="CB"/>
    <property type="match status" value="1"/>
</dbReference>
<evidence type="ECO:0000256" key="2">
    <source>
        <dbReference type="ARBA" id="ARBA00022908"/>
    </source>
</evidence>
<keyword evidence="3 5" id="KW-0238">DNA-binding</keyword>
<organism evidence="8 9">
    <name type="scientific">Candidatus Harrisonbacteria bacterium CG10_big_fil_rev_8_21_14_0_10_40_38</name>
    <dbReference type="NCBI Taxonomy" id="1974583"/>
    <lineage>
        <taxon>Bacteria</taxon>
        <taxon>Candidatus Harrisoniibacteriota</taxon>
    </lineage>
</organism>
<dbReference type="EMBL" id="PFAZ01000001">
    <property type="protein sequence ID" value="PIR89494.1"/>
    <property type="molecule type" value="Genomic_DNA"/>
</dbReference>
<evidence type="ECO:0000256" key="1">
    <source>
        <dbReference type="ARBA" id="ARBA00008857"/>
    </source>
</evidence>
<evidence type="ECO:0000259" key="6">
    <source>
        <dbReference type="PROSITE" id="PS51898"/>
    </source>
</evidence>
<dbReference type="InterPro" id="IPR004107">
    <property type="entry name" value="Integrase_SAM-like_N"/>
</dbReference>
<evidence type="ECO:0000313" key="9">
    <source>
        <dbReference type="Proteomes" id="UP000231157"/>
    </source>
</evidence>
<accession>A0A2H0USV2</accession>
<name>A0A2H0USV2_9BACT</name>
<evidence type="ECO:0000256" key="5">
    <source>
        <dbReference type="PROSITE-ProRule" id="PRU01248"/>
    </source>
</evidence>
<dbReference type="Gene3D" id="1.10.443.10">
    <property type="entry name" value="Intergrase catalytic core"/>
    <property type="match status" value="1"/>
</dbReference>
<evidence type="ECO:0000256" key="4">
    <source>
        <dbReference type="ARBA" id="ARBA00023172"/>
    </source>
</evidence>
<proteinExistence type="inferred from homology"/>
<evidence type="ECO:0000259" key="7">
    <source>
        <dbReference type="PROSITE" id="PS51900"/>
    </source>
</evidence>
<dbReference type="SUPFAM" id="SSF56349">
    <property type="entry name" value="DNA breaking-rejoining enzymes"/>
    <property type="match status" value="1"/>
</dbReference>
<dbReference type="Proteomes" id="UP000231157">
    <property type="component" value="Unassembled WGS sequence"/>
</dbReference>
<comment type="caution">
    <text evidence="8">The sequence shown here is derived from an EMBL/GenBank/DDBJ whole genome shotgun (WGS) entry which is preliminary data.</text>
</comment>
<dbReference type="InterPro" id="IPR050090">
    <property type="entry name" value="Tyrosine_recombinase_XerCD"/>
</dbReference>
<dbReference type="AlphaFoldDB" id="A0A2H0USV2"/>
<comment type="similarity">
    <text evidence="1">Belongs to the 'phage' integrase family.</text>
</comment>
<keyword evidence="2" id="KW-0229">DNA integration</keyword>
<evidence type="ECO:0000256" key="3">
    <source>
        <dbReference type="ARBA" id="ARBA00023125"/>
    </source>
</evidence>
<dbReference type="Pfam" id="PF13495">
    <property type="entry name" value="Phage_int_SAM_4"/>
    <property type="match status" value="1"/>
</dbReference>
<dbReference type="GO" id="GO:0003677">
    <property type="term" value="F:DNA binding"/>
    <property type="evidence" value="ECO:0007669"/>
    <property type="project" value="UniProtKB-UniRule"/>
</dbReference>
<dbReference type="Gene3D" id="1.10.150.130">
    <property type="match status" value="1"/>
</dbReference>
<dbReference type="Pfam" id="PF00589">
    <property type="entry name" value="Phage_integrase"/>
    <property type="match status" value="1"/>
</dbReference>
<feature type="domain" description="Tyr recombinase" evidence="6">
    <location>
        <begin position="96"/>
        <end position="268"/>
    </location>
</feature>
<protein>
    <submittedName>
        <fullName evidence="8">Integrase</fullName>
    </submittedName>
</protein>
<dbReference type="PANTHER" id="PTHR30349:SF64">
    <property type="entry name" value="PROPHAGE INTEGRASE INTD-RELATED"/>
    <property type="match status" value="1"/>
</dbReference>
<keyword evidence="4" id="KW-0233">DNA recombination</keyword>
<dbReference type="PROSITE" id="PS51898">
    <property type="entry name" value="TYR_RECOMBINASE"/>
    <property type="match status" value="1"/>
</dbReference>
<reference evidence="9" key="1">
    <citation type="submission" date="2017-09" db="EMBL/GenBank/DDBJ databases">
        <title>Depth-based differentiation of microbial function through sediment-hosted aquifers and enrichment of novel symbionts in the deep terrestrial subsurface.</title>
        <authorList>
            <person name="Probst A.J."/>
            <person name="Ladd B."/>
            <person name="Jarett J.K."/>
            <person name="Geller-Mcgrath D.E."/>
            <person name="Sieber C.M.K."/>
            <person name="Emerson J.B."/>
            <person name="Anantharaman K."/>
            <person name="Thomas B.C."/>
            <person name="Malmstrom R."/>
            <person name="Stieglmeier M."/>
            <person name="Klingl A."/>
            <person name="Woyke T."/>
            <person name="Ryan C.M."/>
            <person name="Banfield J.F."/>
        </authorList>
    </citation>
    <scope>NUCLEOTIDE SEQUENCE [LARGE SCALE GENOMIC DNA]</scope>
</reference>
<dbReference type="InterPro" id="IPR013762">
    <property type="entry name" value="Integrase-like_cat_sf"/>
</dbReference>
<dbReference type="GO" id="GO:0006310">
    <property type="term" value="P:DNA recombination"/>
    <property type="evidence" value="ECO:0007669"/>
    <property type="project" value="UniProtKB-KW"/>
</dbReference>
<dbReference type="GO" id="GO:0015074">
    <property type="term" value="P:DNA integration"/>
    <property type="evidence" value="ECO:0007669"/>
    <property type="project" value="UniProtKB-KW"/>
</dbReference>
<sequence>MENILDKTERVLRLRNYSLKTRNAYMLYIKEYISFSKREGVKDKQKAIEEFLLDKHKRGQSPQTINLALNAVKFLYAEVLKDPQKIDLKFAKKNKKLPIVLSRAEIEKIINATENAKYRIMIALSYASGLRVSEVVQLKVADLSIDEFTVYIKGAKGKKDRISVMSEKLQDSLRNIIAGKRADDFIFSSNRGGKLTATSLQKMFRKSLVGAKVIKPATFHSLRHSFATHLLENGTDVRYVQELLGHSSIRTTQVYAQVTNPRLKNIKSPL</sequence>
<dbReference type="InterPro" id="IPR044068">
    <property type="entry name" value="CB"/>
</dbReference>
<dbReference type="InterPro" id="IPR010998">
    <property type="entry name" value="Integrase_recombinase_N"/>
</dbReference>
<feature type="domain" description="Core-binding (CB)" evidence="7">
    <location>
        <begin position="1"/>
        <end position="80"/>
    </location>
</feature>
<dbReference type="InterPro" id="IPR011010">
    <property type="entry name" value="DNA_brk_join_enz"/>
</dbReference>
<evidence type="ECO:0000313" key="8">
    <source>
        <dbReference type="EMBL" id="PIR89494.1"/>
    </source>
</evidence>
<dbReference type="PANTHER" id="PTHR30349">
    <property type="entry name" value="PHAGE INTEGRASE-RELATED"/>
    <property type="match status" value="1"/>
</dbReference>
<gene>
    <name evidence="8" type="ORF">COU07_01170</name>
</gene>
<dbReference type="InterPro" id="IPR002104">
    <property type="entry name" value="Integrase_catalytic"/>
</dbReference>